<dbReference type="InterPro" id="IPR000576">
    <property type="entry name" value="LacY/RafB_perm_fam"/>
</dbReference>
<keyword evidence="10" id="KW-1185">Reference proteome</keyword>
<dbReference type="InterPro" id="IPR036259">
    <property type="entry name" value="MFS_trans_sf"/>
</dbReference>
<dbReference type="EMBL" id="CP087880">
    <property type="protein sequence ID" value="UGS40732.1"/>
    <property type="molecule type" value="Genomic_DNA"/>
</dbReference>
<evidence type="ECO:0000256" key="5">
    <source>
        <dbReference type="ARBA" id="ARBA00022692"/>
    </source>
</evidence>
<evidence type="ECO:0000256" key="1">
    <source>
        <dbReference type="ARBA" id="ARBA00004429"/>
    </source>
</evidence>
<evidence type="ECO:0000256" key="2">
    <source>
        <dbReference type="ARBA" id="ARBA00022448"/>
    </source>
</evidence>
<feature type="transmembrane region" description="Helical" evidence="8">
    <location>
        <begin position="352"/>
        <end position="372"/>
    </location>
</feature>
<accession>A0ABY3S3X7</accession>
<organism evidence="9 10">
    <name type="scientific">Pseudocitrobacter corydidari</name>
    <dbReference type="NCBI Taxonomy" id="2891570"/>
    <lineage>
        <taxon>Bacteria</taxon>
        <taxon>Pseudomonadati</taxon>
        <taxon>Pseudomonadota</taxon>
        <taxon>Gammaproteobacteria</taxon>
        <taxon>Enterobacterales</taxon>
        <taxon>Enterobacteriaceae</taxon>
        <taxon>Pseudocitrobacter</taxon>
    </lineage>
</organism>
<feature type="transmembrane region" description="Helical" evidence="8">
    <location>
        <begin position="12"/>
        <end position="29"/>
    </location>
</feature>
<evidence type="ECO:0000256" key="6">
    <source>
        <dbReference type="ARBA" id="ARBA00022989"/>
    </source>
</evidence>
<dbReference type="PANTHER" id="PTHR23522:SF10">
    <property type="entry name" value="3-PHENYLPROPIONIC ACID TRANSPORTER-RELATED"/>
    <property type="match status" value="1"/>
</dbReference>
<evidence type="ECO:0000256" key="3">
    <source>
        <dbReference type="ARBA" id="ARBA00022475"/>
    </source>
</evidence>
<dbReference type="Proteomes" id="UP001199659">
    <property type="component" value="Chromosome"/>
</dbReference>
<keyword evidence="5 8" id="KW-0812">Transmembrane</keyword>
<feature type="transmembrane region" description="Helical" evidence="8">
    <location>
        <begin position="293"/>
        <end position="312"/>
    </location>
</feature>
<name>A0ABY3S3X7_9ENTR</name>
<feature type="transmembrane region" description="Helical" evidence="8">
    <location>
        <begin position="81"/>
        <end position="101"/>
    </location>
</feature>
<feature type="transmembrane region" description="Helical" evidence="8">
    <location>
        <begin position="49"/>
        <end position="69"/>
    </location>
</feature>
<feature type="transmembrane region" description="Helical" evidence="8">
    <location>
        <begin position="149"/>
        <end position="168"/>
    </location>
</feature>
<evidence type="ECO:0000313" key="9">
    <source>
        <dbReference type="EMBL" id="UGS40732.1"/>
    </source>
</evidence>
<feature type="transmembrane region" description="Helical" evidence="8">
    <location>
        <begin position="318"/>
        <end position="340"/>
    </location>
</feature>
<feature type="transmembrane region" description="Helical" evidence="8">
    <location>
        <begin position="384"/>
        <end position="403"/>
    </location>
</feature>
<feature type="transmembrane region" description="Helical" evidence="8">
    <location>
        <begin position="107"/>
        <end position="128"/>
    </location>
</feature>
<keyword evidence="7 8" id="KW-0472">Membrane</keyword>
<keyword evidence="3" id="KW-1003">Cell membrane</keyword>
<comment type="subcellular location">
    <subcellularLocation>
        <location evidence="1">Cell inner membrane</location>
        <topology evidence="1">Multi-pass membrane protein</topology>
    </subcellularLocation>
</comment>
<evidence type="ECO:0000256" key="7">
    <source>
        <dbReference type="ARBA" id="ARBA00023136"/>
    </source>
</evidence>
<sequence>MNKGDDLVKARRKIYITLSLFILVYFFSWKATLDTYSFWLSEKIGLDGVAIGIVFSVNGFCAVLIKPVYGFLIDRLGLRKDLLFFIALVSITVFPFFFYIYKPLLQNALYLGIAVGAVFLSMGYYAGCAAAESYLDRFGRLFDLEFGQIRMWGALGSVFSAASTGYIFNINPMINFGISSAGALVILIIVLTMKIDVSDEAKSRVIAKERTTLADVTALFRLRSFWTFVIYVCGVVWVLFVAEQQYPRFFITFYESKEAGHQMFGYLGAASLGCEFIFMMIAPGIVNRLGPKAGMLITGFVVAARFIGSGLATSALTIAIIKLSWGIEMSFLLVSVFKYLEINFDKKVNGTMYLLGYQSVNYVGTVLLSPLSGFLYEKIGFADTYLLMGCTVLVFTLISAVLLTNNRKSTPLYPAANH</sequence>
<keyword evidence="6 8" id="KW-1133">Transmembrane helix</keyword>
<dbReference type="Pfam" id="PF01306">
    <property type="entry name" value="LacY_symp"/>
    <property type="match status" value="1"/>
</dbReference>
<dbReference type="SUPFAM" id="SSF103473">
    <property type="entry name" value="MFS general substrate transporter"/>
    <property type="match status" value="1"/>
</dbReference>
<dbReference type="NCBIfam" id="TIGR00882">
    <property type="entry name" value="2A0105"/>
    <property type="match status" value="1"/>
</dbReference>
<evidence type="ECO:0000313" key="10">
    <source>
        <dbReference type="Proteomes" id="UP001199659"/>
    </source>
</evidence>
<dbReference type="PRINTS" id="PR00174">
    <property type="entry name" value="LACYSMPORT"/>
</dbReference>
<keyword evidence="2" id="KW-0813">Transport</keyword>
<feature type="transmembrane region" description="Helical" evidence="8">
    <location>
        <begin position="225"/>
        <end position="243"/>
    </location>
</feature>
<gene>
    <name evidence="9" type="primary">rafB</name>
    <name evidence="9" type="ORF">G163CM_14310</name>
</gene>
<feature type="transmembrane region" description="Helical" evidence="8">
    <location>
        <begin position="174"/>
        <end position="193"/>
    </location>
</feature>
<dbReference type="Gene3D" id="1.20.1250.20">
    <property type="entry name" value="MFS general substrate transporter like domains"/>
    <property type="match status" value="2"/>
</dbReference>
<protein>
    <submittedName>
        <fullName evidence="9">Raffinose permease</fullName>
    </submittedName>
</protein>
<keyword evidence="4" id="KW-0997">Cell inner membrane</keyword>
<evidence type="ECO:0000256" key="4">
    <source>
        <dbReference type="ARBA" id="ARBA00022519"/>
    </source>
</evidence>
<reference evidence="9 10" key="1">
    <citation type="journal article" date="2022" name="Int. J. Syst. Evol. Microbiol.">
        <title>Pseudocitrobacter corydidari sp. nov., isolated from the Asian emerald cockroach Corydidarum magnifica.</title>
        <authorList>
            <person name="Guzman J."/>
            <person name="Poehlein A."/>
            <person name="Glaeser S.P."/>
            <person name="Schwengers O."/>
            <person name="Blom J."/>
            <person name="Hollensteiner J."/>
            <person name="Kampfer P."/>
            <person name="Vilcinskas A."/>
        </authorList>
    </citation>
    <scope>NUCLEOTIDE SEQUENCE [LARGE SCALE GENOMIC DNA]</scope>
    <source>
        <strain evidence="9">G163CM</strain>
    </source>
</reference>
<proteinExistence type="predicted"/>
<evidence type="ECO:0000256" key="8">
    <source>
        <dbReference type="SAM" id="Phobius"/>
    </source>
</evidence>
<dbReference type="PANTHER" id="PTHR23522">
    <property type="entry name" value="BLL5896 PROTEIN"/>
    <property type="match status" value="1"/>
</dbReference>
<feature type="transmembrane region" description="Helical" evidence="8">
    <location>
        <begin position="263"/>
        <end position="286"/>
    </location>
</feature>